<dbReference type="PROSITE" id="PS50113">
    <property type="entry name" value="PAC"/>
    <property type="match status" value="1"/>
</dbReference>
<dbReference type="NCBIfam" id="TIGR00229">
    <property type="entry name" value="sensory_box"/>
    <property type="match status" value="1"/>
</dbReference>
<comment type="subcellular location">
    <subcellularLocation>
        <location evidence="2">Cell membrane</location>
        <topology evidence="2">Multi-pass membrane protein</topology>
    </subcellularLocation>
</comment>
<dbReference type="EMBL" id="CP015756">
    <property type="protein sequence ID" value="APC41503.1"/>
    <property type="molecule type" value="Genomic_DNA"/>
</dbReference>
<keyword evidence="6" id="KW-0808">Transferase</keyword>
<dbReference type="InterPro" id="IPR000700">
    <property type="entry name" value="PAS-assoc_C"/>
</dbReference>
<keyword evidence="13 14" id="KW-0472">Membrane</keyword>
<dbReference type="RefSeq" id="WP_071613795.1">
    <property type="nucleotide sequence ID" value="NZ_CP015756.1"/>
</dbReference>
<sequence>MKLKTKITTTVIGILLLTIGSISILSFNQMKIVLKDQFGRNLLNIANSVSMSYLVKNYLTEKNQIDDESLNNQIEAIRIKTKVEFIVVMDMKGIRYSHPTKSKIGKNFEGGDEKRVLTTGEEYVSEANGSLGPSLRVFTPIIKDGKQIGAVAIGSPIAEVYNEIYLKIDSFIPFIILGLILGVIAATLLSSNIKKAIFGLEPEEIALILKEKEAVIESVTEGIIAVDKKGRVTLFNRAAGEILGLTSEDIGCPITNLSYEHKVSEVLKLGKYFENIEMKIRPGLTIFCKYNPLKNDKGEVIGLVMNFRDLTEVKKMAEELTGIKKMTCSLRAQNHEFMNKLHAISGMIQLGEYTDAVKFISTVSKTRKDISSILQGQIKNVYIAALLLSKYNKAEEARIIFEIDSSCKLDELPQYMREDELGSVIGNLIENSLDAVSTNGNGFVHFKIFKLKNELKIQVNDNGPGIATEMKDKIYEIGTTTKTGQRGVGMYIVKKIIDEARGTIEFSVNNGTWWDISIPLERSIRQ</sequence>
<comment type="catalytic activity">
    <reaction evidence="1">
        <text>ATP + protein L-histidine = ADP + protein N-phospho-L-histidine.</text>
        <dbReference type="EC" id="2.7.13.3"/>
    </reaction>
</comment>
<dbReference type="InterPro" id="IPR029151">
    <property type="entry name" value="Sensor-like_sf"/>
</dbReference>
<feature type="domain" description="PAC" evidence="17">
    <location>
        <begin position="271"/>
        <end position="322"/>
    </location>
</feature>
<gene>
    <name evidence="18" type="ORF">A7L45_16165</name>
</gene>
<keyword evidence="9 18" id="KW-0418">Kinase</keyword>
<evidence type="ECO:0000313" key="19">
    <source>
        <dbReference type="Proteomes" id="UP000182569"/>
    </source>
</evidence>
<keyword evidence="10" id="KW-0067">ATP-binding</keyword>
<evidence type="ECO:0000256" key="14">
    <source>
        <dbReference type="SAM" id="Phobius"/>
    </source>
</evidence>
<evidence type="ECO:0000256" key="12">
    <source>
        <dbReference type="ARBA" id="ARBA00023012"/>
    </source>
</evidence>
<dbReference type="InterPro" id="IPR036890">
    <property type="entry name" value="HATPase_C_sf"/>
</dbReference>
<keyword evidence="4" id="KW-1003">Cell membrane</keyword>
<evidence type="ECO:0000313" key="18">
    <source>
        <dbReference type="EMBL" id="APC41503.1"/>
    </source>
</evidence>
<evidence type="ECO:0000259" key="15">
    <source>
        <dbReference type="PROSITE" id="PS50109"/>
    </source>
</evidence>
<dbReference type="PROSITE" id="PS50109">
    <property type="entry name" value="HIS_KIN"/>
    <property type="match status" value="1"/>
</dbReference>
<keyword evidence="5" id="KW-0597">Phosphoprotein</keyword>
<dbReference type="SUPFAM" id="SSF55874">
    <property type="entry name" value="ATPase domain of HSP90 chaperone/DNA topoisomerase II/histidine kinase"/>
    <property type="match status" value="1"/>
</dbReference>
<feature type="domain" description="PAS" evidence="16">
    <location>
        <begin position="208"/>
        <end position="250"/>
    </location>
</feature>
<dbReference type="CDD" id="cd00130">
    <property type="entry name" value="PAS"/>
    <property type="match status" value="1"/>
</dbReference>
<evidence type="ECO:0000256" key="1">
    <source>
        <dbReference type="ARBA" id="ARBA00000085"/>
    </source>
</evidence>
<accession>A0A1J0GJP4</accession>
<dbReference type="PANTHER" id="PTHR43065:SF10">
    <property type="entry name" value="PEROXIDE STRESS-ACTIVATED HISTIDINE KINASE MAK3"/>
    <property type="match status" value="1"/>
</dbReference>
<feature type="transmembrane region" description="Helical" evidence="14">
    <location>
        <begin position="171"/>
        <end position="189"/>
    </location>
</feature>
<dbReference type="Gene3D" id="3.30.450.20">
    <property type="entry name" value="PAS domain"/>
    <property type="match status" value="2"/>
</dbReference>
<dbReference type="InterPro" id="IPR016120">
    <property type="entry name" value="Sig_transdc_His_kin_SpoOB"/>
</dbReference>
<keyword evidence="8" id="KW-0547">Nucleotide-binding</keyword>
<reference evidence="19" key="1">
    <citation type="journal article" date="2016" name="Front. Microbiol.">
        <title>Complete Genome Sequence of Clostridium estertheticum DSM 8809, a Microbe Identified in Spoiled Vacuum Packed Beef.</title>
        <authorList>
            <person name="Yu Z."/>
            <person name="Gunn L."/>
            <person name="Brennan E."/>
            <person name="Reid R."/>
            <person name="Wall P.G."/>
            <person name="Gaora O.P."/>
            <person name="Hurley D."/>
            <person name="Bolton D."/>
            <person name="Fanning S."/>
        </authorList>
    </citation>
    <scope>NUCLEOTIDE SEQUENCE [LARGE SCALE GENOMIC DNA]</scope>
    <source>
        <strain evidence="19">DSM 8809</strain>
    </source>
</reference>
<dbReference type="Gene3D" id="1.10.287.130">
    <property type="match status" value="1"/>
</dbReference>
<evidence type="ECO:0000256" key="2">
    <source>
        <dbReference type="ARBA" id="ARBA00004651"/>
    </source>
</evidence>
<organism evidence="18 19">
    <name type="scientific">Clostridium estertheticum subsp. estertheticum</name>
    <dbReference type="NCBI Taxonomy" id="1552"/>
    <lineage>
        <taxon>Bacteria</taxon>
        <taxon>Bacillati</taxon>
        <taxon>Bacillota</taxon>
        <taxon>Clostridia</taxon>
        <taxon>Eubacteriales</taxon>
        <taxon>Clostridiaceae</taxon>
        <taxon>Clostridium</taxon>
    </lineage>
</organism>
<dbReference type="AlphaFoldDB" id="A0A1J0GJP4"/>
<dbReference type="PRINTS" id="PR00344">
    <property type="entry name" value="BCTRLSENSOR"/>
</dbReference>
<keyword evidence="12" id="KW-0902">Two-component regulatory system</keyword>
<dbReference type="InterPro" id="IPR039506">
    <property type="entry name" value="SPOB_a"/>
</dbReference>
<dbReference type="GO" id="GO:0005524">
    <property type="term" value="F:ATP binding"/>
    <property type="evidence" value="ECO:0007669"/>
    <property type="project" value="UniProtKB-KW"/>
</dbReference>
<dbReference type="SUPFAM" id="SSF103190">
    <property type="entry name" value="Sensory domain-like"/>
    <property type="match status" value="1"/>
</dbReference>
<dbReference type="Pfam" id="PF14689">
    <property type="entry name" value="SPOB_a"/>
    <property type="match status" value="1"/>
</dbReference>
<dbReference type="InterPro" id="IPR003594">
    <property type="entry name" value="HATPase_dom"/>
</dbReference>
<dbReference type="KEGG" id="ceu:A7L45_16165"/>
<dbReference type="STRING" id="1552.A7L45_16165"/>
<keyword evidence="7 14" id="KW-0812">Transmembrane</keyword>
<dbReference type="Gene3D" id="3.30.565.10">
    <property type="entry name" value="Histidine kinase-like ATPase, C-terminal domain"/>
    <property type="match status" value="1"/>
</dbReference>
<dbReference type="Proteomes" id="UP000182569">
    <property type="component" value="Chromosome"/>
</dbReference>
<name>A0A1J0GJP4_9CLOT</name>
<dbReference type="InterPro" id="IPR033463">
    <property type="entry name" value="sCache_3"/>
</dbReference>
<feature type="transmembrane region" description="Helical" evidence="14">
    <location>
        <begin position="7"/>
        <end position="27"/>
    </location>
</feature>
<evidence type="ECO:0000256" key="10">
    <source>
        <dbReference type="ARBA" id="ARBA00022840"/>
    </source>
</evidence>
<dbReference type="InterPro" id="IPR004358">
    <property type="entry name" value="Sig_transdc_His_kin-like_C"/>
</dbReference>
<dbReference type="GO" id="GO:0005886">
    <property type="term" value="C:plasma membrane"/>
    <property type="evidence" value="ECO:0007669"/>
    <property type="project" value="UniProtKB-SubCell"/>
</dbReference>
<dbReference type="OrthoDB" id="9792686at2"/>
<evidence type="ECO:0000256" key="11">
    <source>
        <dbReference type="ARBA" id="ARBA00022989"/>
    </source>
</evidence>
<dbReference type="SUPFAM" id="SSF55785">
    <property type="entry name" value="PYP-like sensor domain (PAS domain)"/>
    <property type="match status" value="1"/>
</dbReference>
<evidence type="ECO:0000256" key="5">
    <source>
        <dbReference type="ARBA" id="ARBA00022553"/>
    </source>
</evidence>
<evidence type="ECO:0000259" key="17">
    <source>
        <dbReference type="PROSITE" id="PS50113"/>
    </source>
</evidence>
<evidence type="ECO:0000259" key="16">
    <source>
        <dbReference type="PROSITE" id="PS50112"/>
    </source>
</evidence>
<dbReference type="Pfam" id="PF13426">
    <property type="entry name" value="PAS_9"/>
    <property type="match status" value="1"/>
</dbReference>
<dbReference type="Pfam" id="PF17203">
    <property type="entry name" value="sCache_3_2"/>
    <property type="match status" value="1"/>
</dbReference>
<evidence type="ECO:0000256" key="13">
    <source>
        <dbReference type="ARBA" id="ARBA00023136"/>
    </source>
</evidence>
<dbReference type="EC" id="2.7.13.3" evidence="3"/>
<dbReference type="SUPFAM" id="SSF55890">
    <property type="entry name" value="Sporulation response regulatory protein Spo0B"/>
    <property type="match status" value="1"/>
</dbReference>
<evidence type="ECO:0000256" key="4">
    <source>
        <dbReference type="ARBA" id="ARBA00022475"/>
    </source>
</evidence>
<evidence type="ECO:0000256" key="3">
    <source>
        <dbReference type="ARBA" id="ARBA00012438"/>
    </source>
</evidence>
<dbReference type="PANTHER" id="PTHR43065">
    <property type="entry name" value="SENSOR HISTIDINE KINASE"/>
    <property type="match status" value="1"/>
</dbReference>
<proteinExistence type="predicted"/>
<dbReference type="Pfam" id="PF02518">
    <property type="entry name" value="HATPase_c"/>
    <property type="match status" value="1"/>
</dbReference>
<dbReference type="InterPro" id="IPR000014">
    <property type="entry name" value="PAS"/>
</dbReference>
<keyword evidence="11 14" id="KW-1133">Transmembrane helix</keyword>
<evidence type="ECO:0000256" key="9">
    <source>
        <dbReference type="ARBA" id="ARBA00022777"/>
    </source>
</evidence>
<evidence type="ECO:0000256" key="7">
    <source>
        <dbReference type="ARBA" id="ARBA00022692"/>
    </source>
</evidence>
<protein>
    <recommendedName>
        <fullName evidence="3">histidine kinase</fullName>
        <ecNumber evidence="3">2.7.13.3</ecNumber>
    </recommendedName>
</protein>
<dbReference type="PROSITE" id="PS50112">
    <property type="entry name" value="PAS"/>
    <property type="match status" value="1"/>
</dbReference>
<feature type="domain" description="Histidine kinase" evidence="15">
    <location>
        <begin position="332"/>
        <end position="522"/>
    </location>
</feature>
<dbReference type="InterPro" id="IPR005467">
    <property type="entry name" value="His_kinase_dom"/>
</dbReference>
<keyword evidence="19" id="KW-1185">Reference proteome</keyword>
<evidence type="ECO:0000256" key="6">
    <source>
        <dbReference type="ARBA" id="ARBA00022679"/>
    </source>
</evidence>
<dbReference type="SMART" id="SM00387">
    <property type="entry name" value="HATPase_c"/>
    <property type="match status" value="1"/>
</dbReference>
<evidence type="ECO:0000256" key="8">
    <source>
        <dbReference type="ARBA" id="ARBA00022741"/>
    </source>
</evidence>
<dbReference type="InterPro" id="IPR035965">
    <property type="entry name" value="PAS-like_dom_sf"/>
</dbReference>
<dbReference type="GO" id="GO:0000155">
    <property type="term" value="F:phosphorelay sensor kinase activity"/>
    <property type="evidence" value="ECO:0007669"/>
    <property type="project" value="InterPro"/>
</dbReference>